<feature type="compositionally biased region" description="Basic and acidic residues" evidence="1">
    <location>
        <begin position="67"/>
        <end position="76"/>
    </location>
</feature>
<dbReference type="EMBL" id="CADEAL010001689">
    <property type="protein sequence ID" value="CAB1434731.1"/>
    <property type="molecule type" value="Genomic_DNA"/>
</dbReference>
<name>A0A9N7UQF5_PLEPL</name>
<accession>A0A9N7UQF5</accession>
<keyword evidence="3" id="KW-1185">Reference proteome</keyword>
<gene>
    <name evidence="2" type="ORF">PLEPLA_LOCUS22778</name>
</gene>
<dbReference type="Proteomes" id="UP001153269">
    <property type="component" value="Unassembled WGS sequence"/>
</dbReference>
<protein>
    <submittedName>
        <fullName evidence="2">Uncharacterized protein</fullName>
    </submittedName>
</protein>
<evidence type="ECO:0000256" key="1">
    <source>
        <dbReference type="SAM" id="MobiDB-lite"/>
    </source>
</evidence>
<evidence type="ECO:0000313" key="2">
    <source>
        <dbReference type="EMBL" id="CAB1434731.1"/>
    </source>
</evidence>
<feature type="region of interest" description="Disordered" evidence="1">
    <location>
        <begin position="1"/>
        <end position="27"/>
    </location>
</feature>
<feature type="compositionally biased region" description="Basic and acidic residues" evidence="1">
    <location>
        <begin position="208"/>
        <end position="224"/>
    </location>
</feature>
<evidence type="ECO:0000313" key="3">
    <source>
        <dbReference type="Proteomes" id="UP001153269"/>
    </source>
</evidence>
<feature type="region of interest" description="Disordered" evidence="1">
    <location>
        <begin position="165"/>
        <end position="187"/>
    </location>
</feature>
<organism evidence="2 3">
    <name type="scientific">Pleuronectes platessa</name>
    <name type="common">European plaice</name>
    <dbReference type="NCBI Taxonomy" id="8262"/>
    <lineage>
        <taxon>Eukaryota</taxon>
        <taxon>Metazoa</taxon>
        <taxon>Chordata</taxon>
        <taxon>Craniata</taxon>
        <taxon>Vertebrata</taxon>
        <taxon>Euteleostomi</taxon>
        <taxon>Actinopterygii</taxon>
        <taxon>Neopterygii</taxon>
        <taxon>Teleostei</taxon>
        <taxon>Neoteleostei</taxon>
        <taxon>Acanthomorphata</taxon>
        <taxon>Carangaria</taxon>
        <taxon>Pleuronectiformes</taxon>
        <taxon>Pleuronectoidei</taxon>
        <taxon>Pleuronectidae</taxon>
        <taxon>Pleuronectes</taxon>
    </lineage>
</organism>
<proteinExistence type="predicted"/>
<comment type="caution">
    <text evidence="2">The sequence shown here is derived from an EMBL/GenBank/DDBJ whole genome shotgun (WGS) entry which is preliminary data.</text>
</comment>
<dbReference type="AlphaFoldDB" id="A0A9N7UQF5"/>
<feature type="region of interest" description="Disordered" evidence="1">
    <location>
        <begin position="208"/>
        <end position="229"/>
    </location>
</feature>
<sequence length="247" mass="26809">MSPVCVGSSGRRGRGWGNGEESKSSEFVPLKLVGDDRVVCSGFPPESKVPSVGESKLPTGVSGEGACRADGRDAPRPVHRASQGLEHTDLSLQGRDDVTGYVYLHGPDMWVGGDPASLSTERHGFSSHASLLCSDANAVMQLHSKLACGSECVTVGFLEWAHDQNRRSAPGPDRFRCGSQGVNSSASPAFWDRYSEAERRFHIPALKRSERQHKLPPDDLLKEKEEEESVSSCLGVQEWKMISMDQG</sequence>
<feature type="region of interest" description="Disordered" evidence="1">
    <location>
        <begin position="43"/>
        <end position="79"/>
    </location>
</feature>
<reference evidence="2" key="1">
    <citation type="submission" date="2020-03" db="EMBL/GenBank/DDBJ databases">
        <authorList>
            <person name="Weist P."/>
        </authorList>
    </citation>
    <scope>NUCLEOTIDE SEQUENCE</scope>
</reference>